<dbReference type="SUPFAM" id="SSF49464">
    <property type="entry name" value="Carboxypeptidase regulatory domain-like"/>
    <property type="match status" value="1"/>
</dbReference>
<name>A0ABW5KPD1_9SPHI</name>
<dbReference type="InterPro" id="IPR041700">
    <property type="entry name" value="OMP_b-brl_3"/>
</dbReference>
<dbReference type="InterPro" id="IPR008969">
    <property type="entry name" value="CarboxyPept-like_regulatory"/>
</dbReference>
<protein>
    <submittedName>
        <fullName evidence="3">Outer membrane beta-barrel protein</fullName>
    </submittedName>
</protein>
<dbReference type="Pfam" id="PF14905">
    <property type="entry name" value="OMP_b-brl_3"/>
    <property type="match status" value="1"/>
</dbReference>
<reference evidence="4" key="1">
    <citation type="journal article" date="2019" name="Int. J. Syst. Evol. Microbiol.">
        <title>The Global Catalogue of Microorganisms (GCM) 10K type strain sequencing project: providing services to taxonomists for standard genome sequencing and annotation.</title>
        <authorList>
            <consortium name="The Broad Institute Genomics Platform"/>
            <consortium name="The Broad Institute Genome Sequencing Center for Infectious Disease"/>
            <person name="Wu L."/>
            <person name="Ma J."/>
        </authorList>
    </citation>
    <scope>NUCLEOTIDE SEQUENCE [LARGE SCALE GENOMIC DNA]</scope>
    <source>
        <strain evidence="4">KCTC 42662</strain>
    </source>
</reference>
<feature type="chain" id="PRO_5045261864" evidence="1">
    <location>
        <begin position="26"/>
        <end position="946"/>
    </location>
</feature>
<feature type="signal peptide" evidence="1">
    <location>
        <begin position="1"/>
        <end position="25"/>
    </location>
</feature>
<dbReference type="Gene3D" id="2.60.40.1120">
    <property type="entry name" value="Carboxypeptidase-like, regulatory domain"/>
    <property type="match status" value="1"/>
</dbReference>
<keyword evidence="1" id="KW-0732">Signal</keyword>
<accession>A0ABW5KPD1</accession>
<dbReference type="Proteomes" id="UP001597545">
    <property type="component" value="Unassembled WGS sequence"/>
</dbReference>
<evidence type="ECO:0000313" key="3">
    <source>
        <dbReference type="EMBL" id="MFD2550158.1"/>
    </source>
</evidence>
<evidence type="ECO:0000256" key="1">
    <source>
        <dbReference type="SAM" id="SignalP"/>
    </source>
</evidence>
<sequence>MRQLFTYVCTLASFLFLATELRAQAERAVQGMLRDQESRVVAGASVQLISGKDTMGTSSSPAGIFTFNNVRAERFTIKVSSLGFEPFERTLTFPAGQDKMVIPSFELQGIENMLEEVVVDGVITVQVKGDTVEYSTKDLKLRDGSVAEDALKKLQGVEVDKDGNVTAQGESVTRVRINGKDFFGGDVKTATQNLPANIIEKMQIVDDYGDMANLTGNKTGSSEKVLNIQIDPQYNKGYMTTLRVGAGTEERYQATGMLMALNNKTQVSILGNLNNMNANLFDFSSMGGGARRRQGGAGGRGGNPWGGTSGLTNTGSIGLNVRHDFSDKLKVYGSYSYGRDDNDVLGSSIRQTFLDNGTQFDNTKDSSNTINANHRFEANLEWNISDKDYIKITPQFGFGDNTASALTNSSSYLGDVFINQQTQRATSSESVPRYSISGLYNRKLNDKGRNLFMNFNYDNSPKEADYDKVVDLLAADPNNAGQSMESVYWQALREVQNKSWNAGGTLSYTEPIGAKNRIEVTYDLNTNKYDNADQQWALDRDGEILTNENLGLDVNFDYNFDYSFTSHRVGASFSHAGDKLTYSLGAAVQPSLLSGNAFSSNNSATIDKNYLNIVPIARFEYKFSRQKNLTINYSGSANEPSVTQILPFNVSTELTTITLGNPDLNPEFTHQMRTRFRSGDFQKGNTFFAMLNANLTNDKIVSFTKTYNDLSGRNLGLIRESQYLNETAEPVYNVNSFYHFGKSIKEKTYNIMLMGGINYNKNISYVSTDANATEGQKNIANNWVFNQGLMFRYNPSENLEINPGVRYAYNYTKNSTEETARNVQSWTPTLIGSVNITPTTIFGADVSKTFNSGYGSLNANPFIINTYIEQKLLKGQRGTIRLQAFDLLNEQTNISRTVADNYILDSQTNRLGRYFMLTFTFKLQKFSGVNPFQEDRGPGGMRRPRM</sequence>
<comment type="caution">
    <text evidence="3">The sequence shown here is derived from an EMBL/GenBank/DDBJ whole genome shotgun (WGS) entry which is preliminary data.</text>
</comment>
<evidence type="ECO:0000259" key="2">
    <source>
        <dbReference type="Pfam" id="PF14905"/>
    </source>
</evidence>
<evidence type="ECO:0000313" key="4">
    <source>
        <dbReference type="Proteomes" id="UP001597545"/>
    </source>
</evidence>
<keyword evidence="4" id="KW-1185">Reference proteome</keyword>
<dbReference type="RefSeq" id="WP_380906567.1">
    <property type="nucleotide sequence ID" value="NZ_JBHUEG010000018.1"/>
</dbReference>
<dbReference type="Pfam" id="PF13620">
    <property type="entry name" value="CarboxypepD_reg"/>
    <property type="match status" value="1"/>
</dbReference>
<proteinExistence type="predicted"/>
<organism evidence="3 4">
    <name type="scientific">Sphingobacterium suaedae</name>
    <dbReference type="NCBI Taxonomy" id="1686402"/>
    <lineage>
        <taxon>Bacteria</taxon>
        <taxon>Pseudomonadati</taxon>
        <taxon>Bacteroidota</taxon>
        <taxon>Sphingobacteriia</taxon>
        <taxon>Sphingobacteriales</taxon>
        <taxon>Sphingobacteriaceae</taxon>
        <taxon>Sphingobacterium</taxon>
    </lineage>
</organism>
<feature type="domain" description="Outer membrane protein beta-barrel" evidence="2">
    <location>
        <begin position="442"/>
        <end position="921"/>
    </location>
</feature>
<dbReference type="EMBL" id="JBHULR010000021">
    <property type="protein sequence ID" value="MFD2550158.1"/>
    <property type="molecule type" value="Genomic_DNA"/>
</dbReference>
<gene>
    <name evidence="3" type="ORF">ACFSR5_21110</name>
</gene>
<dbReference type="SUPFAM" id="SSF56935">
    <property type="entry name" value="Porins"/>
    <property type="match status" value="1"/>
</dbReference>